<dbReference type="AlphaFoldDB" id="X1BQA7"/>
<dbReference type="PANTHER" id="PTHR12526">
    <property type="entry name" value="GLYCOSYLTRANSFERASE"/>
    <property type="match status" value="1"/>
</dbReference>
<comment type="caution">
    <text evidence="2">The sequence shown here is derived from an EMBL/GenBank/DDBJ whole genome shotgun (WGS) entry which is preliminary data.</text>
</comment>
<organism evidence="2">
    <name type="scientific">marine sediment metagenome</name>
    <dbReference type="NCBI Taxonomy" id="412755"/>
    <lineage>
        <taxon>unclassified sequences</taxon>
        <taxon>metagenomes</taxon>
        <taxon>ecological metagenomes</taxon>
    </lineage>
</organism>
<accession>X1BQA7</accession>
<dbReference type="EMBL" id="BART01029109">
    <property type="protein sequence ID" value="GAG97215.1"/>
    <property type="molecule type" value="Genomic_DNA"/>
</dbReference>
<protein>
    <recommendedName>
        <fullName evidence="1">Glycosyl transferase family 1 domain-containing protein</fullName>
    </recommendedName>
</protein>
<dbReference type="SUPFAM" id="SSF53756">
    <property type="entry name" value="UDP-Glycosyltransferase/glycogen phosphorylase"/>
    <property type="match status" value="1"/>
</dbReference>
<dbReference type="Gene3D" id="3.40.50.2000">
    <property type="entry name" value="Glycogen Phosphorylase B"/>
    <property type="match status" value="1"/>
</dbReference>
<dbReference type="Pfam" id="PF00534">
    <property type="entry name" value="Glycos_transf_1"/>
    <property type="match status" value="1"/>
</dbReference>
<reference evidence="2" key="1">
    <citation type="journal article" date="2014" name="Front. Microbiol.">
        <title>High frequency of phylogenetically diverse reductive dehalogenase-homologous genes in deep subseafloor sedimentary metagenomes.</title>
        <authorList>
            <person name="Kawai M."/>
            <person name="Futagami T."/>
            <person name="Toyoda A."/>
            <person name="Takaki Y."/>
            <person name="Nishi S."/>
            <person name="Hori S."/>
            <person name="Arai W."/>
            <person name="Tsubouchi T."/>
            <person name="Morono Y."/>
            <person name="Uchiyama I."/>
            <person name="Ito T."/>
            <person name="Fujiyama A."/>
            <person name="Inagaki F."/>
            <person name="Takami H."/>
        </authorList>
    </citation>
    <scope>NUCLEOTIDE SEQUENCE</scope>
    <source>
        <strain evidence="2">Expedition CK06-06</strain>
    </source>
</reference>
<dbReference type="PANTHER" id="PTHR12526:SF630">
    <property type="entry name" value="GLYCOSYLTRANSFERASE"/>
    <property type="match status" value="1"/>
</dbReference>
<feature type="domain" description="Glycosyl transferase family 1" evidence="1">
    <location>
        <begin position="3"/>
        <end position="153"/>
    </location>
</feature>
<dbReference type="InterPro" id="IPR001296">
    <property type="entry name" value="Glyco_trans_1"/>
</dbReference>
<dbReference type="GO" id="GO:0016757">
    <property type="term" value="F:glycosyltransferase activity"/>
    <property type="evidence" value="ECO:0007669"/>
    <property type="project" value="InterPro"/>
</dbReference>
<gene>
    <name evidence="2" type="ORF">S01H4_51161</name>
</gene>
<proteinExistence type="predicted"/>
<feature type="non-terminal residue" evidence="2">
    <location>
        <position position="1"/>
    </location>
</feature>
<sequence length="180" mass="20155">PCRKKGYDILLEALAQLPRQLNWQWIHVGDGVLEKGLNKLAKKHKLTDRINWLGSRVQDEVLELYRKSDIFILPSRIAANGDRDGLPNVLMEAQSQAVVCLATNVSAIPELIENDVTGILVSPENSKALKNGLLKLIEQPELRQKLGRAGQKRVATDFAHTNGIRIISQLLLKSYPNSQY</sequence>
<evidence type="ECO:0000259" key="1">
    <source>
        <dbReference type="Pfam" id="PF00534"/>
    </source>
</evidence>
<evidence type="ECO:0000313" key="2">
    <source>
        <dbReference type="EMBL" id="GAG97215.1"/>
    </source>
</evidence>
<name>X1BQA7_9ZZZZ</name>